<name>X1MY48_9ZZZZ</name>
<feature type="domain" description="Topo IIA-type catalytic" evidence="6">
    <location>
        <begin position="1"/>
        <end position="157"/>
    </location>
</feature>
<dbReference type="GO" id="GO:0005737">
    <property type="term" value="C:cytoplasm"/>
    <property type="evidence" value="ECO:0007669"/>
    <property type="project" value="TreeGrafter"/>
</dbReference>
<dbReference type="SUPFAM" id="SSF56719">
    <property type="entry name" value="Type II DNA topoisomerase"/>
    <property type="match status" value="1"/>
</dbReference>
<evidence type="ECO:0000313" key="7">
    <source>
        <dbReference type="EMBL" id="GAI36223.1"/>
    </source>
</evidence>
<dbReference type="Gene3D" id="2.120.10.90">
    <property type="entry name" value="DNA gyrase/topoisomerase IV, subunit A, C-terminal"/>
    <property type="match status" value="1"/>
</dbReference>
<dbReference type="GO" id="GO:0006265">
    <property type="term" value="P:DNA topological change"/>
    <property type="evidence" value="ECO:0007669"/>
    <property type="project" value="InterPro"/>
</dbReference>
<dbReference type="GO" id="GO:0009330">
    <property type="term" value="C:DNA topoisomerase type II (double strand cut, ATP-hydrolyzing) complex"/>
    <property type="evidence" value="ECO:0007669"/>
    <property type="project" value="TreeGrafter"/>
</dbReference>
<keyword evidence="5" id="KW-0413">Isomerase</keyword>
<dbReference type="Gene3D" id="1.10.268.10">
    <property type="entry name" value="Topoisomerase, domain 3"/>
    <property type="match status" value="1"/>
</dbReference>
<dbReference type="InterPro" id="IPR013760">
    <property type="entry name" value="Topo_IIA-like_dom_sf"/>
</dbReference>
<dbReference type="PROSITE" id="PS52040">
    <property type="entry name" value="TOPO_IIA"/>
    <property type="match status" value="1"/>
</dbReference>
<dbReference type="InterPro" id="IPR035516">
    <property type="entry name" value="Gyrase/topoIV_suA_C"/>
</dbReference>
<dbReference type="InterPro" id="IPR013757">
    <property type="entry name" value="Topo_IIA_A_a_sf"/>
</dbReference>
<dbReference type="SUPFAM" id="SSF101904">
    <property type="entry name" value="GyrA/ParC C-terminal domain-like"/>
    <property type="match status" value="1"/>
</dbReference>
<dbReference type="FunFam" id="1.10.268.10:FF:000001">
    <property type="entry name" value="DNA gyrase subunit A"/>
    <property type="match status" value="1"/>
</dbReference>
<dbReference type="GO" id="GO:0003918">
    <property type="term" value="F:DNA topoisomerase type II (double strand cut, ATP-hydrolyzing) activity"/>
    <property type="evidence" value="ECO:0007669"/>
    <property type="project" value="UniProtKB-EC"/>
</dbReference>
<evidence type="ECO:0000256" key="1">
    <source>
        <dbReference type="ARBA" id="ARBA00000185"/>
    </source>
</evidence>
<dbReference type="AlphaFoldDB" id="X1MY48"/>
<dbReference type="InterPro" id="IPR006691">
    <property type="entry name" value="GyrA/parC_rep"/>
</dbReference>
<organism evidence="7">
    <name type="scientific">marine sediment metagenome</name>
    <dbReference type="NCBI Taxonomy" id="412755"/>
    <lineage>
        <taxon>unclassified sequences</taxon>
        <taxon>metagenomes</taxon>
        <taxon>ecological metagenomes</taxon>
    </lineage>
</organism>
<reference evidence="7" key="1">
    <citation type="journal article" date="2014" name="Front. Microbiol.">
        <title>High frequency of phylogenetically diverse reductive dehalogenase-homologous genes in deep subseafloor sedimentary metagenomes.</title>
        <authorList>
            <person name="Kawai M."/>
            <person name="Futagami T."/>
            <person name="Toyoda A."/>
            <person name="Takaki Y."/>
            <person name="Nishi S."/>
            <person name="Hori S."/>
            <person name="Arai W."/>
            <person name="Tsubouchi T."/>
            <person name="Morono Y."/>
            <person name="Uchiyama I."/>
            <person name="Ito T."/>
            <person name="Fujiyama A."/>
            <person name="Inagaki F."/>
            <person name="Takami H."/>
        </authorList>
    </citation>
    <scope>NUCLEOTIDE SEQUENCE</scope>
    <source>
        <strain evidence="7">Expedition CK06-06</strain>
    </source>
</reference>
<dbReference type="InterPro" id="IPR002205">
    <property type="entry name" value="Topo_IIA_dom_A"/>
</dbReference>
<evidence type="ECO:0000256" key="3">
    <source>
        <dbReference type="ARBA" id="ARBA00023029"/>
    </source>
</evidence>
<dbReference type="InterPro" id="IPR050220">
    <property type="entry name" value="Type_II_DNA_Topoisomerases"/>
</dbReference>
<accession>X1MY48</accession>
<dbReference type="PANTHER" id="PTHR43493:SF5">
    <property type="entry name" value="DNA GYRASE SUBUNIT A, CHLOROPLASTIC_MITOCHONDRIAL"/>
    <property type="match status" value="1"/>
</dbReference>
<dbReference type="EMBL" id="BARV01024707">
    <property type="protein sequence ID" value="GAI36223.1"/>
    <property type="molecule type" value="Genomic_DNA"/>
</dbReference>
<proteinExistence type="predicted"/>
<sequence>VINLKEALTYYVDYRSQVITRRSQFELAKAKDRAHILEGFRIALNNMEQVIKIIRQSQTVESARANLMAAFALSQIQAQAILDMPLRRLAKLEQDKITEEYAAVIKNISYLEDLLANPRKVLSLITQDAEELKSKYGDARRTIVKAEEIEEFRTEDLVPHESMVVTLTNKGFIKRIPATTYRLQHRGGKGVIGMVTRGGDTVNHILVADTHDNLLFFTSTGKVYCLKCYQVPQDSSRTAKGIALVNLLPIDLEDEVTVLLAITSFP</sequence>
<evidence type="ECO:0000256" key="2">
    <source>
        <dbReference type="ARBA" id="ARBA00012895"/>
    </source>
</evidence>
<feature type="non-terminal residue" evidence="7">
    <location>
        <position position="266"/>
    </location>
</feature>
<dbReference type="GO" id="GO:0005524">
    <property type="term" value="F:ATP binding"/>
    <property type="evidence" value="ECO:0007669"/>
    <property type="project" value="InterPro"/>
</dbReference>
<dbReference type="PANTHER" id="PTHR43493">
    <property type="entry name" value="DNA GYRASE/TOPOISOMERASE SUBUNIT A"/>
    <property type="match status" value="1"/>
</dbReference>
<keyword evidence="4" id="KW-0238">DNA-binding</keyword>
<comment type="catalytic activity">
    <reaction evidence="1">
        <text>ATP-dependent breakage, passage and rejoining of double-stranded DNA.</text>
        <dbReference type="EC" id="5.6.2.2"/>
    </reaction>
</comment>
<keyword evidence="3" id="KW-0799">Topoisomerase</keyword>
<feature type="non-terminal residue" evidence="7">
    <location>
        <position position="1"/>
    </location>
</feature>
<comment type="caution">
    <text evidence="7">The sequence shown here is derived from an EMBL/GenBank/DDBJ whole genome shotgun (WGS) entry which is preliminary data.</text>
</comment>
<evidence type="ECO:0000259" key="6">
    <source>
        <dbReference type="PROSITE" id="PS52040"/>
    </source>
</evidence>
<dbReference type="Pfam" id="PF03989">
    <property type="entry name" value="DNA_gyraseA_C"/>
    <property type="match status" value="2"/>
</dbReference>
<dbReference type="Pfam" id="PF00521">
    <property type="entry name" value="DNA_topoisoIV"/>
    <property type="match status" value="1"/>
</dbReference>
<protein>
    <recommendedName>
        <fullName evidence="2">DNA topoisomerase (ATP-hydrolyzing)</fullName>
        <ecNumber evidence="2">5.6.2.2</ecNumber>
    </recommendedName>
</protein>
<evidence type="ECO:0000256" key="4">
    <source>
        <dbReference type="ARBA" id="ARBA00023125"/>
    </source>
</evidence>
<gene>
    <name evidence="7" type="ORF">S06H3_40281</name>
</gene>
<evidence type="ECO:0000256" key="5">
    <source>
        <dbReference type="ARBA" id="ARBA00023235"/>
    </source>
</evidence>
<dbReference type="EC" id="5.6.2.2" evidence="2"/>
<dbReference type="GO" id="GO:0003677">
    <property type="term" value="F:DNA binding"/>
    <property type="evidence" value="ECO:0007669"/>
    <property type="project" value="UniProtKB-KW"/>
</dbReference>